<evidence type="ECO:0000313" key="10">
    <source>
        <dbReference type="Proteomes" id="UP000239899"/>
    </source>
</evidence>
<evidence type="ECO:0000256" key="5">
    <source>
        <dbReference type="ARBA" id="ARBA00023242"/>
    </source>
</evidence>
<keyword evidence="10" id="KW-1185">Reference proteome</keyword>
<sequence length="285" mass="30935">MTEFWVSQANKWCEYCRVWLKDSAQSWAVHERGAKHQENVARKLREMRQKADQEKKDQAELESSMQRVEAEALKKFEADRKAEEEHRKATLGSWEWNEGAGYYYNSLLRWYYDASTRMYYGGEPVEWTDTPSIPHEARYEVMHKPAAPKAAAAGGGASAAAAGGGGAAARPAGQQQYAVAGSRIVNKHPLADLGGYQLHSIEGSIGGAKGVGTLHRGGGGGGAPGAPAGGAAADAKRKRDGEAGSKGGKGQQEKELTKEEREFMARREAARQRVQQRTAASFGLV</sequence>
<dbReference type="SUPFAM" id="SSF57667">
    <property type="entry name" value="beta-beta-alpha zinc fingers"/>
    <property type="match status" value="1"/>
</dbReference>
<name>A0A2P6TXE4_CHLSO</name>
<organism evidence="9 10">
    <name type="scientific">Chlorella sorokiniana</name>
    <name type="common">Freshwater green alga</name>
    <dbReference type="NCBI Taxonomy" id="3076"/>
    <lineage>
        <taxon>Eukaryota</taxon>
        <taxon>Viridiplantae</taxon>
        <taxon>Chlorophyta</taxon>
        <taxon>core chlorophytes</taxon>
        <taxon>Trebouxiophyceae</taxon>
        <taxon>Chlorellales</taxon>
        <taxon>Chlorellaceae</taxon>
        <taxon>Chlorella clade</taxon>
        <taxon>Chlorella</taxon>
    </lineage>
</organism>
<dbReference type="Pfam" id="PF06220">
    <property type="entry name" value="zf-U1"/>
    <property type="match status" value="1"/>
</dbReference>
<dbReference type="Gene3D" id="3.30.160.60">
    <property type="entry name" value="Classic Zinc Finger"/>
    <property type="match status" value="1"/>
</dbReference>
<evidence type="ECO:0000256" key="4">
    <source>
        <dbReference type="ARBA" id="ARBA00022833"/>
    </source>
</evidence>
<keyword evidence="4" id="KW-0862">Zinc</keyword>
<proteinExistence type="predicted"/>
<evidence type="ECO:0000256" key="7">
    <source>
        <dbReference type="SAM" id="MobiDB-lite"/>
    </source>
</evidence>
<keyword evidence="2" id="KW-0479">Metal-binding</keyword>
<feature type="compositionally biased region" description="Low complexity" evidence="7">
    <location>
        <begin position="272"/>
        <end position="285"/>
    </location>
</feature>
<dbReference type="PANTHER" id="PTHR13173:SF10">
    <property type="entry name" value="WW DOMAIN-BINDING PROTEIN 4"/>
    <property type="match status" value="1"/>
</dbReference>
<evidence type="ECO:0000259" key="8">
    <source>
        <dbReference type="PROSITE" id="PS50171"/>
    </source>
</evidence>
<feature type="compositionally biased region" description="Basic and acidic residues" evidence="7">
    <location>
        <begin position="251"/>
        <end position="271"/>
    </location>
</feature>
<comment type="caution">
    <text evidence="9">The sequence shown here is derived from an EMBL/GenBank/DDBJ whole genome shotgun (WGS) entry which is preliminary data.</text>
</comment>
<keyword evidence="3" id="KW-0863">Zinc-finger</keyword>
<dbReference type="EMBL" id="LHPG02000004">
    <property type="protein sequence ID" value="PRW58735.1"/>
    <property type="molecule type" value="Genomic_DNA"/>
</dbReference>
<dbReference type="STRING" id="3076.A0A2P6TXE4"/>
<dbReference type="PROSITE" id="PS50171">
    <property type="entry name" value="ZF_MATRIN"/>
    <property type="match status" value="1"/>
</dbReference>
<feature type="domain" description="Matrin-type" evidence="8">
    <location>
        <begin position="11"/>
        <end position="42"/>
    </location>
</feature>
<comment type="subcellular location">
    <subcellularLocation>
        <location evidence="1">Nucleus</location>
    </subcellularLocation>
</comment>
<dbReference type="AlphaFoldDB" id="A0A2P6TXE4"/>
<dbReference type="GO" id="GO:0071011">
    <property type="term" value="C:precatalytic spliceosome"/>
    <property type="evidence" value="ECO:0007669"/>
    <property type="project" value="TreeGrafter"/>
</dbReference>
<evidence type="ECO:0000256" key="1">
    <source>
        <dbReference type="ARBA" id="ARBA00004123"/>
    </source>
</evidence>
<keyword evidence="5" id="KW-0539">Nucleus</keyword>
<dbReference type="InterPro" id="IPR041591">
    <property type="entry name" value="OCRE"/>
</dbReference>
<protein>
    <submittedName>
        <fullName evidence="9">WW domain-binding 4</fullName>
    </submittedName>
</protein>
<dbReference type="OrthoDB" id="191651at2759"/>
<feature type="compositionally biased region" description="Gly residues" evidence="7">
    <location>
        <begin position="216"/>
        <end position="228"/>
    </location>
</feature>
<dbReference type="Pfam" id="PF17780">
    <property type="entry name" value="OCRE"/>
    <property type="match status" value="1"/>
</dbReference>
<evidence type="ECO:0000313" key="9">
    <source>
        <dbReference type="EMBL" id="PRW58735.1"/>
    </source>
</evidence>
<feature type="region of interest" description="Disordered" evidence="7">
    <location>
        <begin position="216"/>
        <end position="285"/>
    </location>
</feature>
<dbReference type="SMART" id="SM00451">
    <property type="entry name" value="ZnF_U1"/>
    <property type="match status" value="1"/>
</dbReference>
<dbReference type="InterPro" id="IPR013085">
    <property type="entry name" value="U1-CZ_Znf_C2H2"/>
</dbReference>
<keyword evidence="6" id="KW-0175">Coiled coil</keyword>
<dbReference type="GO" id="GO:0003723">
    <property type="term" value="F:RNA binding"/>
    <property type="evidence" value="ECO:0007669"/>
    <property type="project" value="TreeGrafter"/>
</dbReference>
<reference evidence="9 10" key="1">
    <citation type="journal article" date="2018" name="Plant J.">
        <title>Genome sequences of Chlorella sorokiniana UTEX 1602 and Micractinium conductrix SAG 241.80: implications to maltose excretion by a green alga.</title>
        <authorList>
            <person name="Arriola M.B."/>
            <person name="Velmurugan N."/>
            <person name="Zhang Y."/>
            <person name="Plunkett M.H."/>
            <person name="Hondzo H."/>
            <person name="Barney B.M."/>
        </authorList>
    </citation>
    <scope>NUCLEOTIDE SEQUENCE [LARGE SCALE GENOMIC DNA]</scope>
    <source>
        <strain evidence="10">UTEX 1602</strain>
    </source>
</reference>
<feature type="compositionally biased region" description="Basic and acidic residues" evidence="7">
    <location>
        <begin position="234"/>
        <end position="243"/>
    </location>
</feature>
<accession>A0A2P6TXE4</accession>
<dbReference type="Proteomes" id="UP000239899">
    <property type="component" value="Unassembled WGS sequence"/>
</dbReference>
<dbReference type="InterPro" id="IPR036236">
    <property type="entry name" value="Znf_C2H2_sf"/>
</dbReference>
<dbReference type="GO" id="GO:0000398">
    <property type="term" value="P:mRNA splicing, via spliceosome"/>
    <property type="evidence" value="ECO:0007669"/>
    <property type="project" value="InterPro"/>
</dbReference>
<dbReference type="InterPro" id="IPR040023">
    <property type="entry name" value="WBP4"/>
</dbReference>
<dbReference type="PANTHER" id="PTHR13173">
    <property type="entry name" value="WW DOMAIN BINDING PROTEIN 4"/>
    <property type="match status" value="1"/>
</dbReference>
<feature type="coiled-coil region" evidence="6">
    <location>
        <begin position="34"/>
        <end position="71"/>
    </location>
</feature>
<evidence type="ECO:0000256" key="3">
    <source>
        <dbReference type="ARBA" id="ARBA00022771"/>
    </source>
</evidence>
<evidence type="ECO:0000256" key="6">
    <source>
        <dbReference type="SAM" id="Coils"/>
    </source>
</evidence>
<gene>
    <name evidence="9" type="ORF">C2E21_2512</name>
</gene>
<dbReference type="InterPro" id="IPR000690">
    <property type="entry name" value="Matrin/U1-C_Znf_C2H2"/>
</dbReference>
<dbReference type="InterPro" id="IPR003604">
    <property type="entry name" value="Matrin/U1-like-C_Znf_C2H2"/>
</dbReference>
<evidence type="ECO:0000256" key="2">
    <source>
        <dbReference type="ARBA" id="ARBA00022723"/>
    </source>
</evidence>
<dbReference type="GO" id="GO:0008270">
    <property type="term" value="F:zinc ion binding"/>
    <property type="evidence" value="ECO:0007669"/>
    <property type="project" value="UniProtKB-KW"/>
</dbReference>